<dbReference type="FunCoup" id="A0A286Y3H3">
    <property type="interactions" value="87"/>
</dbReference>
<dbReference type="STRING" id="10141.ENSCPOP00000032380"/>
<feature type="compositionally biased region" description="Basic residues" evidence="2">
    <location>
        <begin position="450"/>
        <end position="466"/>
    </location>
</feature>
<feature type="compositionally biased region" description="Low complexity" evidence="2">
    <location>
        <begin position="524"/>
        <end position="533"/>
    </location>
</feature>
<reference evidence="5" key="1">
    <citation type="journal article" date="2011" name="Nature">
        <title>A high-resolution map of human evolutionary constraint using 29 mammals.</title>
        <authorList>
            <person name="Lindblad-Toh K."/>
            <person name="Garber M."/>
            <person name="Zuk O."/>
            <person name="Lin M.F."/>
            <person name="Parker B.J."/>
            <person name="Washietl S."/>
            <person name="Kheradpour P."/>
            <person name="Ernst J."/>
            <person name="Jordan G."/>
            <person name="Mauceli E."/>
            <person name="Ward L.D."/>
            <person name="Lowe C.B."/>
            <person name="Holloway A.K."/>
            <person name="Clamp M."/>
            <person name="Gnerre S."/>
            <person name="Alfoldi J."/>
            <person name="Beal K."/>
            <person name="Chang J."/>
            <person name="Clawson H."/>
            <person name="Cuff J."/>
            <person name="Di Palma F."/>
            <person name="Fitzgerald S."/>
            <person name="Flicek P."/>
            <person name="Guttman M."/>
            <person name="Hubisz M.J."/>
            <person name="Jaffe D.B."/>
            <person name="Jungreis I."/>
            <person name="Kent W.J."/>
            <person name="Kostka D."/>
            <person name="Lara M."/>
            <person name="Martins A.L."/>
            <person name="Massingham T."/>
            <person name="Moltke I."/>
            <person name="Raney B.J."/>
            <person name="Rasmussen M.D."/>
            <person name="Robinson J."/>
            <person name="Stark A."/>
            <person name="Vilella A.J."/>
            <person name="Wen J."/>
            <person name="Xie X."/>
            <person name="Zody M.C."/>
            <person name="Baldwin J."/>
            <person name="Bloom T."/>
            <person name="Chin C.W."/>
            <person name="Heiman D."/>
            <person name="Nicol R."/>
            <person name="Nusbaum C."/>
            <person name="Young S."/>
            <person name="Wilkinson J."/>
            <person name="Worley K.C."/>
            <person name="Kovar C.L."/>
            <person name="Muzny D.M."/>
            <person name="Gibbs R.A."/>
            <person name="Cree A."/>
            <person name="Dihn H.H."/>
            <person name="Fowler G."/>
            <person name="Jhangiani S."/>
            <person name="Joshi V."/>
            <person name="Lee S."/>
            <person name="Lewis L.R."/>
            <person name="Nazareth L.V."/>
            <person name="Okwuonu G."/>
            <person name="Santibanez J."/>
            <person name="Warren W.C."/>
            <person name="Mardis E.R."/>
            <person name="Weinstock G.M."/>
            <person name="Wilson R.K."/>
            <person name="Delehaunty K."/>
            <person name="Dooling D."/>
            <person name="Fronik C."/>
            <person name="Fulton L."/>
            <person name="Fulton B."/>
            <person name="Graves T."/>
            <person name="Minx P."/>
            <person name="Sodergren E."/>
            <person name="Birney E."/>
            <person name="Margulies E.H."/>
            <person name="Herrero J."/>
            <person name="Green E.D."/>
            <person name="Haussler D."/>
            <person name="Siepel A."/>
            <person name="Goldman N."/>
            <person name="Pollard K.S."/>
            <person name="Pedersen J.S."/>
            <person name="Lander E.S."/>
            <person name="Kellis M."/>
        </authorList>
    </citation>
    <scope>NUCLEOTIDE SEQUENCE [LARGE SCALE GENOMIC DNA]</scope>
    <source>
        <strain evidence="5">2N</strain>
    </source>
</reference>
<evidence type="ECO:0000256" key="1">
    <source>
        <dbReference type="ARBA" id="ARBA00038379"/>
    </source>
</evidence>
<evidence type="ECO:0000259" key="3">
    <source>
        <dbReference type="Pfam" id="PF12480"/>
    </source>
</evidence>
<dbReference type="Bgee" id="ENSCPOG00000030262">
    <property type="expression patterns" value="Expressed in testis and 1 other cell type or tissue"/>
</dbReference>
<dbReference type="Pfam" id="PF12480">
    <property type="entry name" value="GARIL_Rab2_bd"/>
    <property type="match status" value="1"/>
</dbReference>
<evidence type="ECO:0000256" key="2">
    <source>
        <dbReference type="SAM" id="MobiDB-lite"/>
    </source>
</evidence>
<reference evidence="4" key="3">
    <citation type="submission" date="2025-09" db="UniProtKB">
        <authorList>
            <consortium name="Ensembl"/>
        </authorList>
    </citation>
    <scope>IDENTIFICATION</scope>
    <source>
        <strain evidence="4">2N</strain>
    </source>
</reference>
<dbReference type="GO" id="GO:0005634">
    <property type="term" value="C:nucleus"/>
    <property type="evidence" value="ECO:0007669"/>
    <property type="project" value="TreeGrafter"/>
</dbReference>
<dbReference type="PANTHER" id="PTHR22574:SF2">
    <property type="entry name" value="GOLGI-ASSOCIATED RAB2 INTERACTOR PROTEIN 3"/>
    <property type="match status" value="1"/>
</dbReference>
<dbReference type="OMA" id="TREDLFC"/>
<dbReference type="GO" id="GO:0007286">
    <property type="term" value="P:spermatid development"/>
    <property type="evidence" value="ECO:0007669"/>
    <property type="project" value="UniProtKB-ARBA"/>
</dbReference>
<dbReference type="InterPro" id="IPR022168">
    <property type="entry name" value="GARIL-like_Rab2B-bd"/>
</dbReference>
<sequence>MSGAKRTVSSEYVLPYYTARDYRGMGVFNNSMGDLQWQLYKGEEYEIFRYAPMFESDFIQISKKGEVIDVHNRVRMVTVCIASTSPMLPLPDVMLLARPAKACDEHVKRGPLTKKRNQKPSRTLELTRLLPLKFVKISVHDREKQQLRLKLATGRTFYLQLCPSSDTREDLFCYWEKLVYLLRRPADSSSSTPTVQTADTACSDDKSLLVSRWRGENPREGSSDFVLCFTCPLCPPLAQASDLYEEEALDSGLLKLSEVCGATSSAFAGGEGIQLATAAAGSTKGGTATTTGGVAAVGSTTSSTTGMVIAGTTTRPGATAGAMGLAATKSASSGQVTTALAGTATKEPGKDVASKAMAASANLSSEDIKVLLAGAATSTSSMGTSTAGATSISQDNSMNMVFAGAMMTSGPVREKAAQSQAAPLVSTLQSEAEARKEKRGRREKKDRNASKKSSHHHRTGERHGHRSGGDKSRKSTAHLSVSGHKNKRDERKEKRRSHTRSKGHGSSHKGESRSSHKVGKKRSSASSSSLSKKSSKISSFFRNFITVPASKTTITSADREVGIVSKTVEKCNIQAKVETGQKGQELEISGTMMSETKETVIFEAKSI</sequence>
<proteinExistence type="inferred from homology"/>
<dbReference type="EMBL" id="AAKN02022573">
    <property type="status" value="NOT_ANNOTATED_CDS"/>
    <property type="molecule type" value="Genomic_DNA"/>
</dbReference>
<dbReference type="VEuPathDB" id="HostDB:ENSCPOG00000030262"/>
<protein>
    <submittedName>
        <fullName evidence="4">Golgi associated RAB2 interactor family member 3</fullName>
    </submittedName>
</protein>
<dbReference type="eggNOG" id="ENOG502S0XQ">
    <property type="taxonomic scope" value="Eukaryota"/>
</dbReference>
<dbReference type="Proteomes" id="UP000005447">
    <property type="component" value="Unassembled WGS sequence"/>
</dbReference>
<feature type="compositionally biased region" description="Polar residues" evidence="2">
    <location>
        <begin position="417"/>
        <end position="430"/>
    </location>
</feature>
<organism evidence="4 5">
    <name type="scientific">Cavia porcellus</name>
    <name type="common">Guinea pig</name>
    <dbReference type="NCBI Taxonomy" id="10141"/>
    <lineage>
        <taxon>Eukaryota</taxon>
        <taxon>Metazoa</taxon>
        <taxon>Chordata</taxon>
        <taxon>Craniata</taxon>
        <taxon>Vertebrata</taxon>
        <taxon>Euteleostomi</taxon>
        <taxon>Mammalia</taxon>
        <taxon>Eutheria</taxon>
        <taxon>Euarchontoglires</taxon>
        <taxon>Glires</taxon>
        <taxon>Rodentia</taxon>
        <taxon>Hystricomorpha</taxon>
        <taxon>Caviidae</taxon>
        <taxon>Cavia</taxon>
    </lineage>
</organism>
<evidence type="ECO:0000313" key="5">
    <source>
        <dbReference type="Proteomes" id="UP000005447"/>
    </source>
</evidence>
<gene>
    <name evidence="4" type="primary">GARIN3</name>
</gene>
<name>A0A286Y3H3_CAVPO</name>
<reference evidence="4" key="2">
    <citation type="submission" date="2025-08" db="UniProtKB">
        <authorList>
            <consortium name="Ensembl"/>
        </authorList>
    </citation>
    <scope>IDENTIFICATION</scope>
    <source>
        <strain evidence="4">2N</strain>
    </source>
</reference>
<dbReference type="InParanoid" id="A0A286Y3H3"/>
<dbReference type="Ensembl" id="ENSCPOT00000034510.1">
    <property type="protein sequence ID" value="ENSCPOP00000032380.1"/>
    <property type="gene ID" value="ENSCPOG00000030262.1"/>
</dbReference>
<evidence type="ECO:0000313" key="4">
    <source>
        <dbReference type="Ensembl" id="ENSCPOP00000032380.1"/>
    </source>
</evidence>
<keyword evidence="5" id="KW-1185">Reference proteome</keyword>
<feature type="domain" description="Golgi associated RAB2 interactor protein-like Rab2B-binding" evidence="3">
    <location>
        <begin position="123"/>
        <end position="192"/>
    </location>
</feature>
<dbReference type="AlphaFoldDB" id="A0A286Y3H3"/>
<accession>A0A286Y3H3</accession>
<feature type="region of interest" description="Disordered" evidence="2">
    <location>
        <begin position="413"/>
        <end position="533"/>
    </location>
</feature>
<dbReference type="GeneTree" id="ENSGT00940000162063"/>
<feature type="compositionally biased region" description="Basic residues" evidence="2">
    <location>
        <begin position="493"/>
        <end position="507"/>
    </location>
</feature>
<dbReference type="PANTHER" id="PTHR22574">
    <property type="match status" value="1"/>
</dbReference>
<comment type="similarity">
    <text evidence="1">Belongs to the GARIN family.</text>
</comment>